<dbReference type="Gene3D" id="3.40.50.720">
    <property type="entry name" value="NAD(P)-binding Rossmann-like Domain"/>
    <property type="match status" value="1"/>
</dbReference>
<dbReference type="PRINTS" id="PR00081">
    <property type="entry name" value="GDHRDH"/>
</dbReference>
<evidence type="ECO:0000313" key="4">
    <source>
        <dbReference type="EMBL" id="RSH84077.1"/>
    </source>
</evidence>
<dbReference type="AlphaFoldDB" id="A0A427XZ40"/>
<dbReference type="STRING" id="1890683.A0A427XZ40"/>
<dbReference type="FunFam" id="3.40.50.720:FF:000084">
    <property type="entry name" value="Short-chain dehydrogenase reductase"/>
    <property type="match status" value="1"/>
</dbReference>
<dbReference type="Pfam" id="PF13561">
    <property type="entry name" value="adh_short_C2"/>
    <property type="match status" value="1"/>
</dbReference>
<comment type="similarity">
    <text evidence="1">Belongs to the short-chain dehydrogenases/reductases (SDR) family.</text>
</comment>
<evidence type="ECO:0000256" key="2">
    <source>
        <dbReference type="ARBA" id="ARBA00023002"/>
    </source>
</evidence>
<reference evidence="4 5" key="1">
    <citation type="submission" date="2018-11" db="EMBL/GenBank/DDBJ databases">
        <title>Genome sequence of Saitozyma podzolica DSM 27192.</title>
        <authorList>
            <person name="Aliyu H."/>
            <person name="Gorte O."/>
            <person name="Ochsenreither K."/>
        </authorList>
    </citation>
    <scope>NUCLEOTIDE SEQUENCE [LARGE SCALE GENOMIC DNA]</scope>
    <source>
        <strain evidence="4 5">DSM 27192</strain>
    </source>
</reference>
<evidence type="ECO:0000256" key="1">
    <source>
        <dbReference type="ARBA" id="ARBA00006484"/>
    </source>
</evidence>
<proteinExistence type="inferred from homology"/>
<dbReference type="Proteomes" id="UP000279259">
    <property type="component" value="Unassembled WGS sequence"/>
</dbReference>
<dbReference type="SUPFAM" id="SSF51735">
    <property type="entry name" value="NAD(P)-binding Rossmann-fold domains"/>
    <property type="match status" value="1"/>
</dbReference>
<feature type="domain" description="AB hydrolase-1" evidence="3">
    <location>
        <begin position="176"/>
        <end position="409"/>
    </location>
</feature>
<evidence type="ECO:0000259" key="3">
    <source>
        <dbReference type="Pfam" id="PF12697"/>
    </source>
</evidence>
<accession>A0A427XZ40</accession>
<dbReference type="Gene3D" id="3.40.50.1820">
    <property type="entry name" value="alpha/beta hydrolase"/>
    <property type="match status" value="1"/>
</dbReference>
<dbReference type="InterPro" id="IPR000073">
    <property type="entry name" value="AB_hydrolase_1"/>
</dbReference>
<evidence type="ECO:0000313" key="5">
    <source>
        <dbReference type="Proteomes" id="UP000279259"/>
    </source>
</evidence>
<dbReference type="GO" id="GO:0016491">
    <property type="term" value="F:oxidoreductase activity"/>
    <property type="evidence" value="ECO:0007669"/>
    <property type="project" value="UniProtKB-KW"/>
</dbReference>
<dbReference type="Pfam" id="PF12697">
    <property type="entry name" value="Abhydrolase_6"/>
    <property type="match status" value="1"/>
</dbReference>
<dbReference type="SUPFAM" id="SSF53474">
    <property type="entry name" value="alpha/beta-Hydrolases"/>
    <property type="match status" value="1"/>
</dbReference>
<dbReference type="InterPro" id="IPR029058">
    <property type="entry name" value="AB_hydrolase_fold"/>
</dbReference>
<protein>
    <recommendedName>
        <fullName evidence="3">AB hydrolase-1 domain-containing protein</fullName>
    </recommendedName>
</protein>
<dbReference type="InterPro" id="IPR036291">
    <property type="entry name" value="NAD(P)-bd_dom_sf"/>
</dbReference>
<sequence>MTTNIFSTIRVDDLNRTLAEDRQLRGFCQPTFNVTFDFKVTGEQQVLHIDVQRGKLSGRLSDGPEEDASFTLQAPAEAWAQHFHHNQELGHSGNQLIPAVASVEGDILKFAQYAPVWRCTLELIRELALGSNKAQDAPLQLTEDHIVGRYAILDLPKWGGPCKVYYEQSGSGTQDILFLHTAGSDGRQYHGVMNDPRMLGRDLRMTVFDLPSHGRSFPPASSVPGEHYNSEDRYIEIISALIKHLGLKKTIVCGASMAGLICIAVALRNHEVGAFATIPVQGCEFVDMDRMNWDKHPEVNQTLLVPEFTYGMMSPTAPAACKNLVWHTYSAQAYGMYAGDLDFYFGGFDYRGKLESIDTTKIPVAMLTGEYDWSCRPEMSLATAAKIKGAWIKIMEGLGHFPATENPERATKPSVFHVNLIAKPKSDIMALTEAVKPTAIVTGGASGFGAGAARRLARDSVNVAIFDLNEELGQTVVSEIISAGGKAIFVKVNVTSADAWKAGVEQVVQTFGGLNFVINNAGGTYPSKPVLETTEADFDKCINLNLRSIYHSVIACMPSLIAATEKGLPASMVNIASTGGVKGRPGLTWYSASKAGAINATQSLAHEFAGQQIRVNCICPVLGKTPMMSQFLGQASEEQYLSTIPLKRFAEPSDIGNSVAFLCSDDARFLTGVVLPVDGGRLA</sequence>
<dbReference type="OrthoDB" id="1393670at2759"/>
<dbReference type="NCBIfam" id="NF005559">
    <property type="entry name" value="PRK07231.1"/>
    <property type="match status" value="1"/>
</dbReference>
<comment type="caution">
    <text evidence="4">The sequence shown here is derived from an EMBL/GenBank/DDBJ whole genome shotgun (WGS) entry which is preliminary data.</text>
</comment>
<name>A0A427XZ40_9TREE</name>
<organism evidence="4 5">
    <name type="scientific">Saitozyma podzolica</name>
    <dbReference type="NCBI Taxonomy" id="1890683"/>
    <lineage>
        <taxon>Eukaryota</taxon>
        <taxon>Fungi</taxon>
        <taxon>Dikarya</taxon>
        <taxon>Basidiomycota</taxon>
        <taxon>Agaricomycotina</taxon>
        <taxon>Tremellomycetes</taxon>
        <taxon>Tremellales</taxon>
        <taxon>Trimorphomycetaceae</taxon>
        <taxon>Saitozyma</taxon>
    </lineage>
</organism>
<dbReference type="PRINTS" id="PR00080">
    <property type="entry name" value="SDRFAMILY"/>
</dbReference>
<dbReference type="PANTHER" id="PTHR43639">
    <property type="entry name" value="OXIDOREDUCTASE, SHORT-CHAIN DEHYDROGENASE/REDUCTASE FAMILY (AFU_ORTHOLOGUE AFUA_5G02870)"/>
    <property type="match status" value="1"/>
</dbReference>
<gene>
    <name evidence="4" type="ORF">EHS25_005322</name>
</gene>
<dbReference type="InterPro" id="IPR002347">
    <property type="entry name" value="SDR_fam"/>
</dbReference>
<dbReference type="PANTHER" id="PTHR43639:SF1">
    <property type="entry name" value="SHORT-CHAIN DEHYDROGENASE_REDUCTASE FAMILY PROTEIN"/>
    <property type="match status" value="1"/>
</dbReference>
<dbReference type="EMBL" id="RSCD01000022">
    <property type="protein sequence ID" value="RSH84077.1"/>
    <property type="molecule type" value="Genomic_DNA"/>
</dbReference>
<keyword evidence="5" id="KW-1185">Reference proteome</keyword>
<keyword evidence="2" id="KW-0560">Oxidoreductase</keyword>